<name>A0A165IB22_EXIGL</name>
<keyword evidence="3" id="KW-0418">Kinase</keyword>
<proteinExistence type="predicted"/>
<keyword evidence="3" id="KW-0808">Transferase</keyword>
<organism evidence="3 4">
    <name type="scientific">Exidia glandulosa HHB12029</name>
    <dbReference type="NCBI Taxonomy" id="1314781"/>
    <lineage>
        <taxon>Eukaryota</taxon>
        <taxon>Fungi</taxon>
        <taxon>Dikarya</taxon>
        <taxon>Basidiomycota</taxon>
        <taxon>Agaricomycotina</taxon>
        <taxon>Agaricomycetes</taxon>
        <taxon>Auriculariales</taxon>
        <taxon>Exidiaceae</taxon>
        <taxon>Exidia</taxon>
    </lineage>
</organism>
<dbReference type="EC" id="2.7.1.172" evidence="1"/>
<comment type="catalytic activity">
    <reaction evidence="2">
        <text>N(6)-D-ribulosyl-L-lysyl-[protein] + ATP = N(6)-(3-O-phospho-D-ribulosyl)-L-lysyl-[protein] + ADP + H(+)</text>
        <dbReference type="Rhea" id="RHEA:48432"/>
        <dbReference type="Rhea" id="RHEA-COMP:12103"/>
        <dbReference type="Rhea" id="RHEA-COMP:12104"/>
        <dbReference type="ChEBI" id="CHEBI:15378"/>
        <dbReference type="ChEBI" id="CHEBI:30616"/>
        <dbReference type="ChEBI" id="CHEBI:90418"/>
        <dbReference type="ChEBI" id="CHEBI:90420"/>
        <dbReference type="ChEBI" id="CHEBI:456216"/>
        <dbReference type="EC" id="2.7.1.172"/>
    </reaction>
    <physiologicalReaction direction="left-to-right" evidence="2">
        <dbReference type="Rhea" id="RHEA:48433"/>
    </physiologicalReaction>
</comment>
<accession>A0A165IB22</accession>
<dbReference type="EMBL" id="KV425994">
    <property type="protein sequence ID" value="KZV93157.1"/>
    <property type="molecule type" value="Genomic_DNA"/>
</dbReference>
<dbReference type="OrthoDB" id="5772781at2759"/>
<reference evidence="3 4" key="1">
    <citation type="journal article" date="2016" name="Mol. Biol. Evol.">
        <title>Comparative Genomics of Early-Diverging Mushroom-Forming Fungi Provides Insights into the Origins of Lignocellulose Decay Capabilities.</title>
        <authorList>
            <person name="Nagy L.G."/>
            <person name="Riley R."/>
            <person name="Tritt A."/>
            <person name="Adam C."/>
            <person name="Daum C."/>
            <person name="Floudas D."/>
            <person name="Sun H."/>
            <person name="Yadav J.S."/>
            <person name="Pangilinan J."/>
            <person name="Larsson K.H."/>
            <person name="Matsuura K."/>
            <person name="Barry K."/>
            <person name="Labutti K."/>
            <person name="Kuo R."/>
            <person name="Ohm R.A."/>
            <person name="Bhattacharya S.S."/>
            <person name="Shirouzu T."/>
            <person name="Yoshinaga Y."/>
            <person name="Martin F.M."/>
            <person name="Grigoriev I.V."/>
            <person name="Hibbett D.S."/>
        </authorList>
    </citation>
    <scope>NUCLEOTIDE SEQUENCE [LARGE SCALE GENOMIC DNA]</scope>
    <source>
        <strain evidence="3 4">HHB12029</strain>
    </source>
</reference>
<evidence type="ECO:0000313" key="4">
    <source>
        <dbReference type="Proteomes" id="UP000077266"/>
    </source>
</evidence>
<evidence type="ECO:0000256" key="1">
    <source>
        <dbReference type="ARBA" id="ARBA00011961"/>
    </source>
</evidence>
<keyword evidence="4" id="KW-1185">Reference proteome</keyword>
<dbReference type="GO" id="GO:0102193">
    <property type="term" value="F:protein-ribulosamine 3-kinase activity"/>
    <property type="evidence" value="ECO:0007669"/>
    <property type="project" value="UniProtKB-EC"/>
</dbReference>
<dbReference type="InParanoid" id="A0A165IB22"/>
<dbReference type="AlphaFoldDB" id="A0A165IB22"/>
<evidence type="ECO:0000313" key="3">
    <source>
        <dbReference type="EMBL" id="KZV93157.1"/>
    </source>
</evidence>
<evidence type="ECO:0000256" key="2">
    <source>
        <dbReference type="ARBA" id="ARBA00048655"/>
    </source>
</evidence>
<dbReference type="Proteomes" id="UP000077266">
    <property type="component" value="Unassembled WGS sequence"/>
</dbReference>
<dbReference type="Gene3D" id="3.90.1200.10">
    <property type="match status" value="1"/>
</dbReference>
<dbReference type="InterPro" id="IPR011009">
    <property type="entry name" value="Kinase-like_dom_sf"/>
</dbReference>
<dbReference type="PANTHER" id="PTHR12149:SF8">
    <property type="entry name" value="PROTEIN-RIBULOSAMINE 3-KINASE"/>
    <property type="match status" value="1"/>
</dbReference>
<sequence length="110" mass="12240">ITPVVVHGDLWSGNASVGSGQVFDPSACYAHSEYELGIMKMFGGFGGQFMKEYHALVPKTEPVEEYDDRVTLYELYHHLNHNALFGGSYRSGAMSIMKRLLATYESEAKT</sequence>
<dbReference type="InterPro" id="IPR016477">
    <property type="entry name" value="Fructo-/Ketosamine-3-kinase"/>
</dbReference>
<dbReference type="GO" id="GO:0016301">
    <property type="term" value="F:kinase activity"/>
    <property type="evidence" value="ECO:0007669"/>
    <property type="project" value="UniProtKB-KW"/>
</dbReference>
<feature type="non-terminal residue" evidence="3">
    <location>
        <position position="1"/>
    </location>
</feature>
<dbReference type="SUPFAM" id="SSF56112">
    <property type="entry name" value="Protein kinase-like (PK-like)"/>
    <property type="match status" value="1"/>
</dbReference>
<dbReference type="PANTHER" id="PTHR12149">
    <property type="entry name" value="FRUCTOSAMINE 3 KINASE-RELATED PROTEIN"/>
    <property type="match status" value="1"/>
</dbReference>
<protein>
    <recommendedName>
        <fullName evidence="1">protein-ribulosamine 3-kinase</fullName>
        <ecNumber evidence="1">2.7.1.172</ecNumber>
    </recommendedName>
</protein>
<dbReference type="Pfam" id="PF03881">
    <property type="entry name" value="Fructosamin_kin"/>
    <property type="match status" value="1"/>
</dbReference>
<gene>
    <name evidence="3" type="ORF">EXIGLDRAFT_613336</name>
</gene>